<name>A0ABZ2LLV1_9BACT</name>
<reference evidence="1 2" key="1">
    <citation type="submission" date="2021-12" db="EMBL/GenBank/DDBJ databases">
        <title>Discovery of the Pendulisporaceae a myxobacterial family with distinct sporulation behavior and unique specialized metabolism.</title>
        <authorList>
            <person name="Garcia R."/>
            <person name="Popoff A."/>
            <person name="Bader C.D."/>
            <person name="Loehr J."/>
            <person name="Walesch S."/>
            <person name="Walt C."/>
            <person name="Boldt J."/>
            <person name="Bunk B."/>
            <person name="Haeckl F.J.F.P.J."/>
            <person name="Gunesch A.P."/>
            <person name="Birkelbach J."/>
            <person name="Nuebel U."/>
            <person name="Pietschmann T."/>
            <person name="Bach T."/>
            <person name="Mueller R."/>
        </authorList>
    </citation>
    <scope>NUCLEOTIDE SEQUENCE [LARGE SCALE GENOMIC DNA]</scope>
    <source>
        <strain evidence="1 2">MSr11954</strain>
    </source>
</reference>
<dbReference type="RefSeq" id="WP_394820936.1">
    <property type="nucleotide sequence ID" value="NZ_CP089984.1"/>
</dbReference>
<dbReference type="EMBL" id="CP089984">
    <property type="protein sequence ID" value="WXB11320.1"/>
    <property type="molecule type" value="Genomic_DNA"/>
</dbReference>
<accession>A0ABZ2LLV1</accession>
<evidence type="ECO:0000313" key="2">
    <source>
        <dbReference type="Proteomes" id="UP001370348"/>
    </source>
</evidence>
<dbReference type="Proteomes" id="UP001370348">
    <property type="component" value="Chromosome"/>
</dbReference>
<evidence type="ECO:0000313" key="1">
    <source>
        <dbReference type="EMBL" id="WXB11320.1"/>
    </source>
</evidence>
<proteinExistence type="predicted"/>
<protein>
    <submittedName>
        <fullName evidence="1">Uncharacterized protein</fullName>
    </submittedName>
</protein>
<keyword evidence="2" id="KW-1185">Reference proteome</keyword>
<gene>
    <name evidence="1" type="ORF">LZC94_26035</name>
</gene>
<organism evidence="1 2">
    <name type="scientific">Pendulispora albinea</name>
    <dbReference type="NCBI Taxonomy" id="2741071"/>
    <lineage>
        <taxon>Bacteria</taxon>
        <taxon>Pseudomonadati</taxon>
        <taxon>Myxococcota</taxon>
        <taxon>Myxococcia</taxon>
        <taxon>Myxococcales</taxon>
        <taxon>Sorangiineae</taxon>
        <taxon>Pendulisporaceae</taxon>
        <taxon>Pendulispora</taxon>
    </lineage>
</organism>
<sequence>MTGNHLEAILKQASAKLDKDGFLALPDGAVLTLYVAHDGASLTISKVESLRIDGELVYARTAKRETFTLVQSDVFALAVEGAQGQPARRTAGFG</sequence>